<evidence type="ECO:0000313" key="1">
    <source>
        <dbReference type="EMBL" id="RDU59991.1"/>
    </source>
</evidence>
<dbReference type="PANTHER" id="PTHR34986">
    <property type="entry name" value="EVOLVED BETA-GALACTOSIDASE SUBUNIT BETA"/>
    <property type="match status" value="1"/>
</dbReference>
<dbReference type="InterPro" id="IPR004375">
    <property type="entry name" value="NanQ/TabA/YiaL"/>
</dbReference>
<sequence>MAIVGKLTHLDWFFKSNPYLEEIQTYMLHALNPTHSIHKRITGLSLALNEERKEVSYPFNWGIRAIEQTYYLKSQSKAFFETHRVFIDFQLVVEGYEYTLIGDKSAFEVKMPYDESKDLIVYENHLPHSSVVDRKSSNLNGNLLNDSFPMNKRYNTPYRTSLLLSSGDLAIFFPEDVHAGGLELHTQNTQARAKQVKKSVIKVPLSLIRP</sequence>
<name>A0A3D8I605_9HELI</name>
<dbReference type="EMBL" id="NXLR01000006">
    <property type="protein sequence ID" value="RDU59991.1"/>
    <property type="molecule type" value="Genomic_DNA"/>
</dbReference>
<dbReference type="SUPFAM" id="SSF51197">
    <property type="entry name" value="Clavaminate synthase-like"/>
    <property type="match status" value="2"/>
</dbReference>
<dbReference type="Pfam" id="PF04074">
    <property type="entry name" value="DUF386"/>
    <property type="match status" value="1"/>
</dbReference>
<evidence type="ECO:0000313" key="2">
    <source>
        <dbReference type="Proteomes" id="UP000256599"/>
    </source>
</evidence>
<protein>
    <submittedName>
        <fullName evidence="1">DUF386 domain-containing protein</fullName>
    </submittedName>
</protein>
<dbReference type="RefSeq" id="WP_104700177.1">
    <property type="nucleotide sequence ID" value="NZ_FZPP01000022.1"/>
</dbReference>
<dbReference type="AlphaFoldDB" id="A0A3D8I605"/>
<proteinExistence type="predicted"/>
<keyword evidence="2" id="KW-1185">Reference proteome</keyword>
<gene>
    <name evidence="1" type="ORF">CQA63_04355</name>
</gene>
<dbReference type="PANTHER" id="PTHR34986:SF1">
    <property type="entry name" value="PROTEIN YIAL"/>
    <property type="match status" value="1"/>
</dbReference>
<dbReference type="GO" id="GO:0005829">
    <property type="term" value="C:cytosol"/>
    <property type="evidence" value="ECO:0007669"/>
    <property type="project" value="TreeGrafter"/>
</dbReference>
<dbReference type="InterPro" id="IPR037012">
    <property type="entry name" value="NanQ/TabA/YiaL_sf"/>
</dbReference>
<comment type="caution">
    <text evidence="1">The sequence shown here is derived from an EMBL/GenBank/DDBJ whole genome shotgun (WGS) entry which is preliminary data.</text>
</comment>
<accession>A0A3D8I605</accession>
<reference evidence="1 2" key="1">
    <citation type="submission" date="2018-04" db="EMBL/GenBank/DDBJ databases">
        <title>Novel Campyloabacter and Helicobacter Species and Strains.</title>
        <authorList>
            <person name="Mannion A.J."/>
            <person name="Shen Z."/>
            <person name="Fox J.G."/>
        </authorList>
    </citation>
    <scope>NUCLEOTIDE SEQUENCE [LARGE SCALE GENOMIC DNA]</scope>
    <source>
        <strain evidence="1 2">MIT 98-6070</strain>
    </source>
</reference>
<organism evidence="1 2">
    <name type="scientific">Helicobacter marmotae</name>
    <dbReference type="NCBI Taxonomy" id="152490"/>
    <lineage>
        <taxon>Bacteria</taxon>
        <taxon>Pseudomonadati</taxon>
        <taxon>Campylobacterota</taxon>
        <taxon>Epsilonproteobacteria</taxon>
        <taxon>Campylobacterales</taxon>
        <taxon>Helicobacteraceae</taxon>
        <taxon>Helicobacter</taxon>
    </lineage>
</organism>
<dbReference type="OrthoDB" id="6196468at2"/>
<dbReference type="Gene3D" id="2.60.120.370">
    <property type="entry name" value="YhcH/YjgK/YiaL"/>
    <property type="match status" value="1"/>
</dbReference>
<dbReference type="Proteomes" id="UP000256599">
    <property type="component" value="Unassembled WGS sequence"/>
</dbReference>